<dbReference type="PANTHER" id="PTHR33568">
    <property type="entry name" value="DNA POLYMERASE"/>
    <property type="match status" value="1"/>
</dbReference>
<comment type="catalytic activity">
    <reaction evidence="8">
        <text>DNA(n) + a 2'-deoxyribonucleoside 5'-triphosphate = DNA(n+1) + diphosphate</text>
        <dbReference type="Rhea" id="RHEA:22508"/>
        <dbReference type="Rhea" id="RHEA-COMP:17339"/>
        <dbReference type="Rhea" id="RHEA-COMP:17340"/>
        <dbReference type="ChEBI" id="CHEBI:33019"/>
        <dbReference type="ChEBI" id="CHEBI:61560"/>
        <dbReference type="ChEBI" id="CHEBI:173112"/>
        <dbReference type="EC" id="2.7.7.7"/>
    </reaction>
</comment>
<name>A0A8K0P4V2_LADFU</name>
<dbReference type="OrthoDB" id="7550162at2759"/>
<dbReference type="GO" id="GO:0003887">
    <property type="term" value="F:DNA-directed DNA polymerase activity"/>
    <property type="evidence" value="ECO:0007669"/>
    <property type="project" value="UniProtKB-KW"/>
</dbReference>
<dbReference type="Gene3D" id="1.10.287.690">
    <property type="entry name" value="Helix hairpin bin"/>
    <property type="match status" value="1"/>
</dbReference>
<comment type="caution">
    <text evidence="10">The sequence shown here is derived from an EMBL/GenBank/DDBJ whole genome shotgun (WGS) entry which is preliminary data.</text>
</comment>
<evidence type="ECO:0000256" key="4">
    <source>
        <dbReference type="ARBA" id="ARBA00022695"/>
    </source>
</evidence>
<sequence>MALSKLPHSLGLQDSLVKGFFRHFFNTKENSQYIGPIPAPETYSVDTMSTKEKATFLNRHGEISKTGYVFSMGEEIVKYCAQDVRILRLACIRFREIFLASTGVDPFREAVTIAGACMKVFRRNFLKPETIAIIPSGGYRLADRQSRKALLWLRWEERERGITIVHAGNGREARVLGRKVDGERGDKKHPKRDHGDAMIENLKKGGYEVVEIWECTFDRMVRENGALHDFVSNDRFSGDTPINPRDAFFGGRTNCVWMYHKADVENGEVIRYLDVCSLYPFVSKYQKYPVGHPKIFVGEECPPLEDVEGLVKCTVVPPPSLYHPVLPFRVSGKLLFPLCKICALEENQSDCNHSDSERSITGTWVSDVVKLAVREGYRVTKTYEVWHYAETSIYDPTTGECGLFREYIDCFLKMKQEASGYPSWCKTLDDKQKYIRSFHQRENITLDEKAIQHNPGLRQLSKLMHNSFWGRFGMRENLPQCTILRQRDELLSLATSPHCFQESRDLSSLTGWLASYHESYDTYGM</sequence>
<evidence type="ECO:0000256" key="6">
    <source>
        <dbReference type="ARBA" id="ARBA00022932"/>
    </source>
</evidence>
<keyword evidence="4" id="KW-0548">Nucleotidyltransferase</keyword>
<keyword evidence="3" id="KW-0808">Transferase</keyword>
<comment type="similarity">
    <text evidence="1">Belongs to the DNA polymerase type-B family.</text>
</comment>
<protein>
    <recommendedName>
        <fullName evidence="2">DNA-directed DNA polymerase</fullName>
        <ecNumber evidence="2">2.7.7.7</ecNumber>
    </recommendedName>
</protein>
<evidence type="ECO:0000313" key="10">
    <source>
        <dbReference type="EMBL" id="KAG8233811.1"/>
    </source>
</evidence>
<organism evidence="10 11">
    <name type="scientific">Ladona fulva</name>
    <name type="common">Scarce chaser dragonfly</name>
    <name type="synonym">Libellula fulva</name>
    <dbReference type="NCBI Taxonomy" id="123851"/>
    <lineage>
        <taxon>Eukaryota</taxon>
        <taxon>Metazoa</taxon>
        <taxon>Ecdysozoa</taxon>
        <taxon>Arthropoda</taxon>
        <taxon>Hexapoda</taxon>
        <taxon>Insecta</taxon>
        <taxon>Pterygota</taxon>
        <taxon>Palaeoptera</taxon>
        <taxon>Odonata</taxon>
        <taxon>Epiprocta</taxon>
        <taxon>Anisoptera</taxon>
        <taxon>Libelluloidea</taxon>
        <taxon>Libellulidae</taxon>
        <taxon>Ladona</taxon>
    </lineage>
</organism>
<dbReference type="Proteomes" id="UP000792457">
    <property type="component" value="Unassembled WGS sequence"/>
</dbReference>
<evidence type="ECO:0000256" key="5">
    <source>
        <dbReference type="ARBA" id="ARBA00022705"/>
    </source>
</evidence>
<proteinExistence type="inferred from homology"/>
<evidence type="ECO:0000256" key="8">
    <source>
        <dbReference type="ARBA" id="ARBA00049244"/>
    </source>
</evidence>
<gene>
    <name evidence="10" type="ORF">J437_LFUL008031</name>
</gene>
<dbReference type="InterPro" id="IPR043502">
    <property type="entry name" value="DNA/RNA_pol_sf"/>
</dbReference>
<reference evidence="10" key="2">
    <citation type="submission" date="2017-10" db="EMBL/GenBank/DDBJ databases">
        <title>Ladona fulva Genome sequencing and assembly.</title>
        <authorList>
            <person name="Murali S."/>
            <person name="Richards S."/>
            <person name="Bandaranaike D."/>
            <person name="Bellair M."/>
            <person name="Blankenburg K."/>
            <person name="Chao H."/>
            <person name="Dinh H."/>
            <person name="Doddapaneni H."/>
            <person name="Dugan-Rocha S."/>
            <person name="Elkadiri S."/>
            <person name="Gnanaolivu R."/>
            <person name="Hernandez B."/>
            <person name="Skinner E."/>
            <person name="Javaid M."/>
            <person name="Lee S."/>
            <person name="Li M."/>
            <person name="Ming W."/>
            <person name="Munidasa M."/>
            <person name="Muniz J."/>
            <person name="Nguyen L."/>
            <person name="Hughes D."/>
            <person name="Osuji N."/>
            <person name="Pu L.-L."/>
            <person name="Puazo M."/>
            <person name="Qu C."/>
            <person name="Quiroz J."/>
            <person name="Raj R."/>
            <person name="Weissenberger G."/>
            <person name="Xin Y."/>
            <person name="Zou X."/>
            <person name="Han Y."/>
            <person name="Worley K."/>
            <person name="Muzny D."/>
            <person name="Gibbs R."/>
        </authorList>
    </citation>
    <scope>NUCLEOTIDE SEQUENCE</scope>
    <source>
        <strain evidence="10">Sampled in the wild</strain>
    </source>
</reference>
<keyword evidence="11" id="KW-1185">Reference proteome</keyword>
<evidence type="ECO:0000256" key="1">
    <source>
        <dbReference type="ARBA" id="ARBA00005755"/>
    </source>
</evidence>
<accession>A0A8K0P4V2</accession>
<evidence type="ECO:0000256" key="2">
    <source>
        <dbReference type="ARBA" id="ARBA00012417"/>
    </source>
</evidence>
<dbReference type="GO" id="GO:0006260">
    <property type="term" value="P:DNA replication"/>
    <property type="evidence" value="ECO:0007669"/>
    <property type="project" value="UniProtKB-KW"/>
</dbReference>
<dbReference type="AlphaFoldDB" id="A0A8K0P4V2"/>
<dbReference type="Pfam" id="PF03175">
    <property type="entry name" value="DNA_pol_B_2"/>
    <property type="match status" value="1"/>
</dbReference>
<evidence type="ECO:0000256" key="3">
    <source>
        <dbReference type="ARBA" id="ARBA00022679"/>
    </source>
</evidence>
<reference evidence="10" key="1">
    <citation type="submission" date="2013-04" db="EMBL/GenBank/DDBJ databases">
        <authorList>
            <person name="Qu J."/>
            <person name="Murali S.C."/>
            <person name="Bandaranaike D."/>
            <person name="Bellair M."/>
            <person name="Blankenburg K."/>
            <person name="Chao H."/>
            <person name="Dinh H."/>
            <person name="Doddapaneni H."/>
            <person name="Downs B."/>
            <person name="Dugan-Rocha S."/>
            <person name="Elkadiri S."/>
            <person name="Gnanaolivu R.D."/>
            <person name="Hernandez B."/>
            <person name="Javaid M."/>
            <person name="Jayaseelan J.C."/>
            <person name="Lee S."/>
            <person name="Li M."/>
            <person name="Ming W."/>
            <person name="Munidasa M."/>
            <person name="Muniz J."/>
            <person name="Nguyen L."/>
            <person name="Ongeri F."/>
            <person name="Osuji N."/>
            <person name="Pu L.-L."/>
            <person name="Puazo M."/>
            <person name="Qu C."/>
            <person name="Quiroz J."/>
            <person name="Raj R."/>
            <person name="Weissenberger G."/>
            <person name="Xin Y."/>
            <person name="Zou X."/>
            <person name="Han Y."/>
            <person name="Richards S."/>
            <person name="Worley K."/>
            <person name="Muzny D."/>
            <person name="Gibbs R."/>
        </authorList>
    </citation>
    <scope>NUCLEOTIDE SEQUENCE</scope>
    <source>
        <strain evidence="10">Sampled in the wild</strain>
    </source>
</reference>
<dbReference type="InterPro" id="IPR004868">
    <property type="entry name" value="DNA-dir_DNA_pol_B_mt/vir"/>
</dbReference>
<dbReference type="GO" id="GO:0003677">
    <property type="term" value="F:DNA binding"/>
    <property type="evidence" value="ECO:0007669"/>
    <property type="project" value="UniProtKB-KW"/>
</dbReference>
<dbReference type="Gene3D" id="3.90.1600.10">
    <property type="entry name" value="Palm domain of DNA polymerase"/>
    <property type="match status" value="1"/>
</dbReference>
<dbReference type="EMBL" id="KZ308747">
    <property type="protein sequence ID" value="KAG8233811.1"/>
    <property type="molecule type" value="Genomic_DNA"/>
</dbReference>
<dbReference type="EC" id="2.7.7.7" evidence="2"/>
<evidence type="ECO:0000313" key="11">
    <source>
        <dbReference type="Proteomes" id="UP000792457"/>
    </source>
</evidence>
<dbReference type="PANTHER" id="PTHR33568:SF3">
    <property type="entry name" value="DNA-DIRECTED DNA POLYMERASE"/>
    <property type="match status" value="1"/>
</dbReference>
<keyword evidence="7" id="KW-0238">DNA-binding</keyword>
<dbReference type="SUPFAM" id="SSF56672">
    <property type="entry name" value="DNA/RNA polymerases"/>
    <property type="match status" value="1"/>
</dbReference>
<dbReference type="InterPro" id="IPR023211">
    <property type="entry name" value="DNA_pol_palm_dom_sf"/>
</dbReference>
<dbReference type="GO" id="GO:0000166">
    <property type="term" value="F:nucleotide binding"/>
    <property type="evidence" value="ECO:0007669"/>
    <property type="project" value="InterPro"/>
</dbReference>
<keyword evidence="5" id="KW-0235">DNA replication</keyword>
<evidence type="ECO:0000256" key="7">
    <source>
        <dbReference type="ARBA" id="ARBA00023125"/>
    </source>
</evidence>
<feature type="domain" description="DNA-directed DNA polymerase family B mitochondria/virus" evidence="9">
    <location>
        <begin position="245"/>
        <end position="420"/>
    </location>
</feature>
<keyword evidence="6" id="KW-0239">DNA-directed DNA polymerase</keyword>
<evidence type="ECO:0000259" key="9">
    <source>
        <dbReference type="Pfam" id="PF03175"/>
    </source>
</evidence>